<keyword evidence="5" id="KW-1133">Transmembrane helix</keyword>
<evidence type="ECO:0000256" key="1">
    <source>
        <dbReference type="ARBA" id="ARBA00022630"/>
    </source>
</evidence>
<feature type="transmembrane region" description="Helical" evidence="5">
    <location>
        <begin position="48"/>
        <end position="67"/>
    </location>
</feature>
<dbReference type="GO" id="GO:0010181">
    <property type="term" value="F:FMN binding"/>
    <property type="evidence" value="ECO:0007669"/>
    <property type="project" value="InterPro"/>
</dbReference>
<dbReference type="Proteomes" id="UP000295293">
    <property type="component" value="Unassembled WGS sequence"/>
</dbReference>
<evidence type="ECO:0000259" key="7">
    <source>
        <dbReference type="PROSITE" id="PS51384"/>
    </source>
</evidence>
<dbReference type="InterPro" id="IPR017927">
    <property type="entry name" value="FAD-bd_FR_type"/>
</dbReference>
<dbReference type="InterPro" id="IPR001433">
    <property type="entry name" value="OxRdtase_FAD/NAD-bd"/>
</dbReference>
<protein>
    <recommendedName>
        <fullName evidence="4">NADPH--hemoprotein reductase</fullName>
        <ecNumber evidence="4">1.6.2.4</ecNumber>
    </recommendedName>
</protein>
<dbReference type="SUPFAM" id="SSF52218">
    <property type="entry name" value="Flavoproteins"/>
    <property type="match status" value="1"/>
</dbReference>
<evidence type="ECO:0000259" key="6">
    <source>
        <dbReference type="PROSITE" id="PS50902"/>
    </source>
</evidence>
<dbReference type="GO" id="GO:0003958">
    <property type="term" value="F:NADPH-hemoprotein reductase activity"/>
    <property type="evidence" value="ECO:0007669"/>
    <property type="project" value="UniProtKB-EC"/>
</dbReference>
<proteinExistence type="predicted"/>
<feature type="domain" description="Flavodoxin-like" evidence="6">
    <location>
        <begin position="86"/>
        <end position="223"/>
    </location>
</feature>
<dbReference type="EMBL" id="SNZH01000001">
    <property type="protein sequence ID" value="TDR48431.1"/>
    <property type="molecule type" value="Genomic_DNA"/>
</dbReference>
<keyword evidence="2" id="KW-0288">FMN</keyword>
<dbReference type="InterPro" id="IPR029039">
    <property type="entry name" value="Flavoprotein-like_sf"/>
</dbReference>
<dbReference type="InterPro" id="IPR001094">
    <property type="entry name" value="Flavdoxin-like"/>
</dbReference>
<dbReference type="OrthoDB" id="9816402at2"/>
<keyword evidence="9" id="KW-1185">Reference proteome</keyword>
<dbReference type="InterPro" id="IPR017938">
    <property type="entry name" value="Riboflavin_synthase-like_b-brl"/>
</dbReference>
<dbReference type="PROSITE" id="PS51384">
    <property type="entry name" value="FAD_FR"/>
    <property type="match status" value="1"/>
</dbReference>
<dbReference type="GO" id="GO:0050660">
    <property type="term" value="F:flavin adenine dinucleotide binding"/>
    <property type="evidence" value="ECO:0007669"/>
    <property type="project" value="TreeGrafter"/>
</dbReference>
<dbReference type="GO" id="GO:0005829">
    <property type="term" value="C:cytosol"/>
    <property type="evidence" value="ECO:0007669"/>
    <property type="project" value="TreeGrafter"/>
</dbReference>
<dbReference type="SUPFAM" id="SSF63380">
    <property type="entry name" value="Riboflavin synthase domain-like"/>
    <property type="match status" value="1"/>
</dbReference>
<dbReference type="PRINTS" id="PR00369">
    <property type="entry name" value="FLAVODOXIN"/>
</dbReference>
<sequence>MSESPSPPDWPARLGNAGVLLLLAALAWLAAGLQSRELAWTDPGLQRWLAAAAAVVAYVAFCTMIHWRQRRRQRAPAFAATGSDAILVAYASQTGMAEDLARRTAAALSEAGGGVRLLAINRVDAQVLRDSSQALFVVSTYGEGDPPDMAAGFARRVLGKDQALASLRYAVLALGDSSYAQFCGFGRRLDAWLRHQGAQSLFDRIEVDNAEPGALRHWQHQVGVLAGRSDQADWSTPHYARWRLQARAQLNPGSAGGACFHLALVPEDGTELAWQAGDVAEIGPRHSAEAVRQWLQRQGLDGNAVVADGEPLAAFLARHQWPQPAQLEGRSVAQWAAQLKPLPHREYSIASIPADGRLELLVRQWRSEDGSLGLGSGWLTAVAADGAGIDLRLRTNSHFHMPAGPCPLILIGNGTGLAGLRALLKARIAAGQRRNWLLFGERNRRSDYFFEAEIEGWRESGWLERVDLVFSRDQAEKIYVQQRVGEAAAALAEWVAAGACIYVCGSLQGMAPAVDAQLRAALGAEVLEQLAEQGRYRRDVY</sequence>
<keyword evidence="5" id="KW-0472">Membrane</keyword>
<dbReference type="RefSeq" id="WP_133816558.1">
    <property type="nucleotide sequence ID" value="NZ_SNZH01000001.1"/>
</dbReference>
<keyword evidence="1" id="KW-0285">Flavoprotein</keyword>
<feature type="domain" description="FAD-binding FR-type" evidence="7">
    <location>
        <begin position="237"/>
        <end position="402"/>
    </location>
</feature>
<dbReference type="PROSITE" id="PS50902">
    <property type="entry name" value="FLAVODOXIN_LIKE"/>
    <property type="match status" value="1"/>
</dbReference>
<dbReference type="EC" id="1.6.2.4" evidence="4"/>
<dbReference type="Gene3D" id="3.40.50.80">
    <property type="entry name" value="Nucleotide-binding domain of ferredoxin-NADP reductase (FNR) module"/>
    <property type="match status" value="1"/>
</dbReference>
<keyword evidence="5" id="KW-0812">Transmembrane</keyword>
<evidence type="ECO:0000256" key="4">
    <source>
        <dbReference type="ARBA" id="ARBA00023797"/>
    </source>
</evidence>
<dbReference type="PANTHER" id="PTHR19384:SF17">
    <property type="entry name" value="NADPH--CYTOCHROME P450 REDUCTASE"/>
    <property type="match status" value="1"/>
</dbReference>
<dbReference type="CDD" id="cd06200">
    <property type="entry name" value="SiR_like1"/>
    <property type="match status" value="1"/>
</dbReference>
<organism evidence="8 9">
    <name type="scientific">Tahibacter aquaticus</name>
    <dbReference type="NCBI Taxonomy" id="520092"/>
    <lineage>
        <taxon>Bacteria</taxon>
        <taxon>Pseudomonadati</taxon>
        <taxon>Pseudomonadota</taxon>
        <taxon>Gammaproteobacteria</taxon>
        <taxon>Lysobacterales</taxon>
        <taxon>Rhodanobacteraceae</taxon>
        <taxon>Tahibacter</taxon>
    </lineage>
</organism>
<name>A0A4R6Z969_9GAMM</name>
<evidence type="ECO:0000313" key="8">
    <source>
        <dbReference type="EMBL" id="TDR48431.1"/>
    </source>
</evidence>
<dbReference type="InterPro" id="IPR008254">
    <property type="entry name" value="Flavodoxin/NO_synth"/>
</dbReference>
<gene>
    <name evidence="8" type="ORF">DFR29_10151</name>
</gene>
<dbReference type="PRINTS" id="PR00371">
    <property type="entry name" value="FPNCR"/>
</dbReference>
<evidence type="ECO:0000313" key="9">
    <source>
        <dbReference type="Proteomes" id="UP000295293"/>
    </source>
</evidence>
<evidence type="ECO:0000256" key="5">
    <source>
        <dbReference type="SAM" id="Phobius"/>
    </source>
</evidence>
<dbReference type="Pfam" id="PF00258">
    <property type="entry name" value="Flavodoxin_1"/>
    <property type="match status" value="1"/>
</dbReference>
<dbReference type="AlphaFoldDB" id="A0A4R6Z969"/>
<dbReference type="SUPFAM" id="SSF52343">
    <property type="entry name" value="Ferredoxin reductase-like, C-terminal NADP-linked domain"/>
    <property type="match status" value="1"/>
</dbReference>
<reference evidence="8 9" key="1">
    <citation type="submission" date="2019-03" db="EMBL/GenBank/DDBJ databases">
        <title>Genomic Encyclopedia of Type Strains, Phase IV (KMG-IV): sequencing the most valuable type-strain genomes for metagenomic binning, comparative biology and taxonomic classification.</title>
        <authorList>
            <person name="Goeker M."/>
        </authorList>
    </citation>
    <scope>NUCLEOTIDE SEQUENCE [LARGE SCALE GENOMIC DNA]</scope>
    <source>
        <strain evidence="8 9">DSM 21667</strain>
    </source>
</reference>
<accession>A0A4R6Z969</accession>
<comment type="caution">
    <text evidence="8">The sequence shown here is derived from an EMBL/GenBank/DDBJ whole genome shotgun (WGS) entry which is preliminary data.</text>
</comment>
<evidence type="ECO:0000256" key="2">
    <source>
        <dbReference type="ARBA" id="ARBA00022643"/>
    </source>
</evidence>
<dbReference type="Pfam" id="PF00175">
    <property type="entry name" value="NAD_binding_1"/>
    <property type="match status" value="1"/>
</dbReference>
<dbReference type="Gene3D" id="3.40.50.360">
    <property type="match status" value="1"/>
</dbReference>
<keyword evidence="3" id="KW-0249">Electron transport</keyword>
<dbReference type="InterPro" id="IPR039261">
    <property type="entry name" value="FNR_nucleotide-bd"/>
</dbReference>
<dbReference type="InterPro" id="IPR001709">
    <property type="entry name" value="Flavoprot_Pyr_Nucl_cyt_Rdtase"/>
</dbReference>
<dbReference type="PANTHER" id="PTHR19384">
    <property type="entry name" value="NITRIC OXIDE SYNTHASE-RELATED"/>
    <property type="match status" value="1"/>
</dbReference>
<keyword evidence="3" id="KW-0813">Transport</keyword>
<evidence type="ECO:0000256" key="3">
    <source>
        <dbReference type="ARBA" id="ARBA00022982"/>
    </source>
</evidence>